<dbReference type="PANTHER" id="PTHR39173">
    <property type="entry name" value="ACETYLTRANSFERASE"/>
    <property type="match status" value="1"/>
</dbReference>
<name>A0A917JFM8_9ENTE</name>
<evidence type="ECO:0000259" key="1">
    <source>
        <dbReference type="PROSITE" id="PS51186"/>
    </source>
</evidence>
<dbReference type="Gene3D" id="3.40.630.30">
    <property type="match status" value="1"/>
</dbReference>
<dbReference type="Proteomes" id="UP000622610">
    <property type="component" value="Unassembled WGS sequence"/>
</dbReference>
<comment type="caution">
    <text evidence="2">The sequence shown here is derived from an EMBL/GenBank/DDBJ whole genome shotgun (WGS) entry which is preliminary data.</text>
</comment>
<feature type="domain" description="N-acetyltransferase" evidence="1">
    <location>
        <begin position="5"/>
        <end position="174"/>
    </location>
</feature>
<accession>A0A917JFM8</accession>
<sequence>MENNIELVLATPDLKQIIEEYGNQFDHPTHIPGASGLNTFPTIDDWFEKLRLYQDEATLPSEEFVPTYQYLWLDTQSQKVIGMLSIRLKLNAHLLDYGGHIGYSIAPSEREKGHATQMLKAALKQAKAFSINNVLITCLDDNLGSAKVIENNQGILEDKRFYEAEQKWMRRYWIANN</sequence>
<dbReference type="PROSITE" id="PS51186">
    <property type="entry name" value="GNAT"/>
    <property type="match status" value="1"/>
</dbReference>
<dbReference type="RefSeq" id="WP_188368208.1">
    <property type="nucleotide sequence ID" value="NZ_BMDT01000010.1"/>
</dbReference>
<dbReference type="InterPro" id="IPR000182">
    <property type="entry name" value="GNAT_dom"/>
</dbReference>
<dbReference type="InterPro" id="IPR016181">
    <property type="entry name" value="Acyl_CoA_acyltransferase"/>
</dbReference>
<dbReference type="Pfam" id="PF13302">
    <property type="entry name" value="Acetyltransf_3"/>
    <property type="match status" value="1"/>
</dbReference>
<evidence type="ECO:0000313" key="3">
    <source>
        <dbReference type="Proteomes" id="UP000622610"/>
    </source>
</evidence>
<reference evidence="2" key="2">
    <citation type="submission" date="2020-09" db="EMBL/GenBank/DDBJ databases">
        <authorList>
            <person name="Sun Q."/>
            <person name="Sedlacek I."/>
        </authorList>
    </citation>
    <scope>NUCLEOTIDE SEQUENCE</scope>
    <source>
        <strain evidence="2">CCM 8433</strain>
    </source>
</reference>
<proteinExistence type="predicted"/>
<protein>
    <submittedName>
        <fullName evidence="2">Acetyltransferase of 30S ribosomal protein L7</fullName>
    </submittedName>
</protein>
<dbReference type="SUPFAM" id="SSF55729">
    <property type="entry name" value="Acyl-CoA N-acyltransferases (Nat)"/>
    <property type="match status" value="1"/>
</dbReference>
<organism evidence="2 3">
    <name type="scientific">Enterococcus alcedinis</name>
    <dbReference type="NCBI Taxonomy" id="1274384"/>
    <lineage>
        <taxon>Bacteria</taxon>
        <taxon>Bacillati</taxon>
        <taxon>Bacillota</taxon>
        <taxon>Bacilli</taxon>
        <taxon>Lactobacillales</taxon>
        <taxon>Enterococcaceae</taxon>
        <taxon>Enterococcus</taxon>
    </lineage>
</organism>
<dbReference type="EMBL" id="BMDT01000010">
    <property type="protein sequence ID" value="GGI66383.1"/>
    <property type="molecule type" value="Genomic_DNA"/>
</dbReference>
<keyword evidence="3" id="KW-1185">Reference proteome</keyword>
<dbReference type="AlphaFoldDB" id="A0A917JFM8"/>
<dbReference type="PANTHER" id="PTHR39173:SF1">
    <property type="entry name" value="ACETYLTRANSFERASE"/>
    <property type="match status" value="1"/>
</dbReference>
<gene>
    <name evidence="2" type="ORF">GCM10011482_20370</name>
</gene>
<reference evidence="2" key="1">
    <citation type="journal article" date="2014" name="Int. J. Syst. Evol. Microbiol.">
        <title>Complete genome sequence of Corynebacterium casei LMG S-19264T (=DSM 44701T), isolated from a smear-ripened cheese.</title>
        <authorList>
            <consortium name="US DOE Joint Genome Institute (JGI-PGF)"/>
            <person name="Walter F."/>
            <person name="Albersmeier A."/>
            <person name="Kalinowski J."/>
            <person name="Ruckert C."/>
        </authorList>
    </citation>
    <scope>NUCLEOTIDE SEQUENCE</scope>
    <source>
        <strain evidence="2">CCM 8433</strain>
    </source>
</reference>
<evidence type="ECO:0000313" key="2">
    <source>
        <dbReference type="EMBL" id="GGI66383.1"/>
    </source>
</evidence>
<dbReference type="GO" id="GO:0016747">
    <property type="term" value="F:acyltransferase activity, transferring groups other than amino-acyl groups"/>
    <property type="evidence" value="ECO:0007669"/>
    <property type="project" value="InterPro"/>
</dbReference>